<evidence type="ECO:0000313" key="1">
    <source>
        <dbReference type="EMBL" id="CAH6722601.1"/>
    </source>
</evidence>
<accession>A0ACA9YCX9</accession>
<evidence type="ECO:0000313" key="2">
    <source>
        <dbReference type="Proteomes" id="UP001152531"/>
    </source>
</evidence>
<dbReference type="Proteomes" id="UP001152531">
    <property type="component" value="Unassembled WGS sequence"/>
</dbReference>
<comment type="caution">
    <text evidence="1">The sequence shown here is derived from an EMBL/GenBank/DDBJ whole genome shotgun (WGS) entry which is preliminary data.</text>
</comment>
<sequence length="377" mass="43137">MKVEIVRPFAFLDISIGGKPKGRIVVELFDDLAPNATTNFFNLVDKSKTPNFVGNYFHRVVKNFVIQAGDVVNCIPDKDYGTDVGKGNISTINEGEPFGIENGEEIDGPFKLCTANNDPNANGSQFFITTYPSKHLTGKHSVFGAVKHGKSVVREIERVSTNDDNVPKPNEKVVIEDCGVWDESMDIPIYNACYDPIGGDIYEEYPDDDENIDKESSESVYNASVIMKDSGSQLLKLGRLQDALFKYTKCLRYVMEYIPDDEQEPQWYVKYYDLKKKLYLNMSLVNLQLKDYKRAIDFSDYLLDMNNLNNQDKGKGYYRRGMAELSLNKYELAVKDFTEAVKYVPNDKNIQLQLEKSEKLRDQKKMDEKAKYAKFFK</sequence>
<name>A0ACA9YCX9_9ASCO</name>
<gene>
    <name evidence="1" type="ORF">CLIB1444_10S02146</name>
</gene>
<reference evidence="1" key="1">
    <citation type="submission" date="2022-06" db="EMBL/GenBank/DDBJ databases">
        <authorList>
            <person name="Legras J.-L."/>
            <person name="Devillers H."/>
            <person name="Grondin C."/>
        </authorList>
    </citation>
    <scope>NUCLEOTIDE SEQUENCE</scope>
    <source>
        <strain evidence="1">CLIB 1444</strain>
    </source>
</reference>
<organism evidence="1 2">
    <name type="scientific">[Candida] jaroonii</name>
    <dbReference type="NCBI Taxonomy" id="467808"/>
    <lineage>
        <taxon>Eukaryota</taxon>
        <taxon>Fungi</taxon>
        <taxon>Dikarya</taxon>
        <taxon>Ascomycota</taxon>
        <taxon>Saccharomycotina</taxon>
        <taxon>Pichiomycetes</taxon>
        <taxon>Debaryomycetaceae</taxon>
        <taxon>Yamadazyma</taxon>
    </lineage>
</organism>
<protein>
    <submittedName>
        <fullName evidence="1">Peptidyl-prolyl cis-trans isomerase D</fullName>
    </submittedName>
</protein>
<proteinExistence type="predicted"/>
<dbReference type="EMBL" id="CALSDN010000010">
    <property type="protein sequence ID" value="CAH6722601.1"/>
    <property type="molecule type" value="Genomic_DNA"/>
</dbReference>
<keyword evidence="2" id="KW-1185">Reference proteome</keyword>
<keyword evidence="1" id="KW-0413">Isomerase</keyword>